<evidence type="ECO:0000256" key="6">
    <source>
        <dbReference type="ARBA" id="ARBA00023163"/>
    </source>
</evidence>
<accession>A0A4Q9DK52</accession>
<comment type="similarity">
    <text evidence="1">Belongs to the FlgM family.</text>
</comment>
<evidence type="ECO:0000313" key="9">
    <source>
        <dbReference type="Proteomes" id="UP000293142"/>
    </source>
</evidence>
<dbReference type="Pfam" id="PF04316">
    <property type="entry name" value="FlgM"/>
    <property type="match status" value="1"/>
</dbReference>
<dbReference type="EMBL" id="SIRE01000022">
    <property type="protein sequence ID" value="TBL72990.1"/>
    <property type="molecule type" value="Genomic_DNA"/>
</dbReference>
<dbReference type="AlphaFoldDB" id="A0A4Q9DK52"/>
<gene>
    <name evidence="8" type="primary">flgM</name>
    <name evidence="8" type="ORF">EYB31_27575</name>
</gene>
<evidence type="ECO:0000256" key="5">
    <source>
        <dbReference type="ARBA" id="ARBA00023015"/>
    </source>
</evidence>
<dbReference type="GO" id="GO:0045892">
    <property type="term" value="P:negative regulation of DNA-templated transcription"/>
    <property type="evidence" value="ECO:0007669"/>
    <property type="project" value="InterPro"/>
</dbReference>
<dbReference type="NCBIfam" id="TIGR03824">
    <property type="entry name" value="FlgM_jcvi"/>
    <property type="match status" value="1"/>
</dbReference>
<keyword evidence="6" id="KW-0804">Transcription</keyword>
<evidence type="ECO:0000256" key="3">
    <source>
        <dbReference type="ARBA" id="ARBA00022491"/>
    </source>
</evidence>
<dbReference type="RefSeq" id="WP_131016709.1">
    <property type="nucleotide sequence ID" value="NZ_SIRE01000022.1"/>
</dbReference>
<dbReference type="SUPFAM" id="SSF101498">
    <property type="entry name" value="Anti-sigma factor FlgM"/>
    <property type="match status" value="1"/>
</dbReference>
<evidence type="ECO:0000256" key="4">
    <source>
        <dbReference type="ARBA" id="ARBA00022795"/>
    </source>
</evidence>
<keyword evidence="5" id="KW-0805">Transcription regulation</keyword>
<evidence type="ECO:0000313" key="8">
    <source>
        <dbReference type="EMBL" id="TBL72990.1"/>
    </source>
</evidence>
<dbReference type="OrthoDB" id="2382241at2"/>
<name>A0A4Q9DK52_9BACL</name>
<dbReference type="Proteomes" id="UP000293142">
    <property type="component" value="Unassembled WGS sequence"/>
</dbReference>
<comment type="caution">
    <text evidence="8">The sequence shown here is derived from an EMBL/GenBank/DDBJ whole genome shotgun (WGS) entry which is preliminary data.</text>
</comment>
<keyword evidence="8" id="KW-0966">Cell projection</keyword>
<reference evidence="8 9" key="1">
    <citation type="submission" date="2019-02" db="EMBL/GenBank/DDBJ databases">
        <title>Paenibacillus sp. nov., isolated from surface-sterilized tissue of Thalictrum simplex L.</title>
        <authorList>
            <person name="Tuo L."/>
        </authorList>
    </citation>
    <scope>NUCLEOTIDE SEQUENCE [LARGE SCALE GENOMIC DNA]</scope>
    <source>
        <strain evidence="8 9">N2SHLJ1</strain>
    </source>
</reference>
<keyword evidence="8" id="KW-0969">Cilium</keyword>
<evidence type="ECO:0000256" key="2">
    <source>
        <dbReference type="ARBA" id="ARBA00017823"/>
    </source>
</evidence>
<evidence type="ECO:0000259" key="7">
    <source>
        <dbReference type="Pfam" id="PF04316"/>
    </source>
</evidence>
<protein>
    <recommendedName>
        <fullName evidence="2">Negative regulator of flagellin synthesis</fullName>
    </recommendedName>
</protein>
<dbReference type="GO" id="GO:0044781">
    <property type="term" value="P:bacterial-type flagellum organization"/>
    <property type="evidence" value="ECO:0007669"/>
    <property type="project" value="UniProtKB-KW"/>
</dbReference>
<keyword evidence="9" id="KW-1185">Reference proteome</keyword>
<feature type="domain" description="Anti-sigma-28 factor FlgM C-terminal" evidence="7">
    <location>
        <begin position="35"/>
        <end position="86"/>
    </location>
</feature>
<evidence type="ECO:0000256" key="1">
    <source>
        <dbReference type="ARBA" id="ARBA00005322"/>
    </source>
</evidence>
<dbReference type="InterPro" id="IPR035890">
    <property type="entry name" value="Anti-sigma-28_factor_FlgM_sf"/>
</dbReference>
<dbReference type="InterPro" id="IPR031316">
    <property type="entry name" value="FlgM_C"/>
</dbReference>
<organism evidence="8 9">
    <name type="scientific">Paenibacillus thalictri</name>
    <dbReference type="NCBI Taxonomy" id="2527873"/>
    <lineage>
        <taxon>Bacteria</taxon>
        <taxon>Bacillati</taxon>
        <taxon>Bacillota</taxon>
        <taxon>Bacilli</taxon>
        <taxon>Bacillales</taxon>
        <taxon>Paenibacillaceae</taxon>
        <taxon>Paenibacillus</taxon>
    </lineage>
</organism>
<proteinExistence type="inferred from homology"/>
<keyword evidence="8" id="KW-0282">Flagellum</keyword>
<dbReference type="InterPro" id="IPR007412">
    <property type="entry name" value="FlgM"/>
</dbReference>
<keyword evidence="3" id="KW-0678">Repressor</keyword>
<sequence>MKINGTNRVGNINEYKKSLEARAHLQEGKKGKNKDQVEISSMAKELLEAQGATGTEQKREKLESLRRSVDDGTYRVDARKIADKLLPYLNQD</sequence>
<keyword evidence="4" id="KW-1005">Bacterial flagellum biogenesis</keyword>